<sequence>MKNKKILFLQFIIIVLFTSCKESEDNYIIYEKNSCNYFSYLKNFSTNKTSVNNLPISEEIFFINMENHAPIEAIINNQNSDACSEVCYDVNLNAIYESLIAKNIIENIELNKKMYAMMLI</sequence>
<dbReference type="AlphaFoldDB" id="A0A4P2VK10"/>
<reference evidence="1 2" key="1">
    <citation type="submission" date="2018-12" db="EMBL/GenBank/DDBJ databases">
        <title>Rubrispira sanarue gen. nov., sp., nov., a member of the order Silvanigrellales, isolated from a brackish lake in Hamamatsu Japan.</title>
        <authorList>
            <person name="Maejima Y."/>
            <person name="Iino T."/>
            <person name="Muraguchi Y."/>
            <person name="Fukuda K."/>
            <person name="Nojiri H."/>
            <person name="Ohkuma M."/>
            <person name="Moriuchi R."/>
            <person name="Dohra H."/>
            <person name="Kimbara K."/>
            <person name="Shintani M."/>
        </authorList>
    </citation>
    <scope>NUCLEOTIDE SEQUENCE [LARGE SCALE GENOMIC DNA]</scope>
    <source>
        <strain evidence="1 2">RF1110005</strain>
    </source>
</reference>
<proteinExistence type="predicted"/>
<gene>
    <name evidence="1" type="ORF">JCM31447_20370</name>
</gene>
<dbReference type="KEGG" id="sbf:JCM31447_20370"/>
<dbReference type="Proteomes" id="UP000291236">
    <property type="component" value="Chromosome"/>
</dbReference>
<evidence type="ECO:0008006" key="3">
    <source>
        <dbReference type="Google" id="ProtNLM"/>
    </source>
</evidence>
<name>A0A4P2VK10_FLUSA</name>
<organism evidence="1 2">
    <name type="scientific">Fluviispira sanaruensis</name>
    <dbReference type="NCBI Taxonomy" id="2493639"/>
    <lineage>
        <taxon>Bacteria</taxon>
        <taxon>Pseudomonadati</taxon>
        <taxon>Bdellovibrionota</taxon>
        <taxon>Oligoflexia</taxon>
        <taxon>Silvanigrellales</taxon>
        <taxon>Silvanigrellaceae</taxon>
        <taxon>Fluviispira</taxon>
    </lineage>
</organism>
<dbReference type="EMBL" id="AP019368">
    <property type="protein sequence ID" value="BBH53593.1"/>
    <property type="molecule type" value="Genomic_DNA"/>
</dbReference>
<dbReference type="RefSeq" id="WP_130609762.1">
    <property type="nucleotide sequence ID" value="NZ_AP019368.1"/>
</dbReference>
<evidence type="ECO:0000313" key="2">
    <source>
        <dbReference type="Proteomes" id="UP000291236"/>
    </source>
</evidence>
<evidence type="ECO:0000313" key="1">
    <source>
        <dbReference type="EMBL" id="BBH53593.1"/>
    </source>
</evidence>
<dbReference type="PROSITE" id="PS51257">
    <property type="entry name" value="PROKAR_LIPOPROTEIN"/>
    <property type="match status" value="1"/>
</dbReference>
<keyword evidence="2" id="KW-1185">Reference proteome</keyword>
<accession>A0A4P2VK10</accession>
<protein>
    <recommendedName>
        <fullName evidence="3">Lipoprotein</fullName>
    </recommendedName>
</protein>